<keyword evidence="4" id="KW-1185">Reference proteome</keyword>
<comment type="caution">
    <text evidence="3">The sequence shown here is derived from an EMBL/GenBank/DDBJ whole genome shotgun (WGS) entry which is preliminary data.</text>
</comment>
<evidence type="ECO:0000259" key="2">
    <source>
        <dbReference type="SMART" id="SM00421"/>
    </source>
</evidence>
<dbReference type="CDD" id="cd06170">
    <property type="entry name" value="LuxR_C_like"/>
    <property type="match status" value="1"/>
</dbReference>
<dbReference type="InterPro" id="IPR016032">
    <property type="entry name" value="Sig_transdc_resp-reg_C-effctor"/>
</dbReference>
<dbReference type="Proteomes" id="UP001605250">
    <property type="component" value="Unassembled WGS sequence"/>
</dbReference>
<dbReference type="Pfam" id="PF08448">
    <property type="entry name" value="PAS_4"/>
    <property type="match status" value="1"/>
</dbReference>
<dbReference type="SMART" id="SM00421">
    <property type="entry name" value="HTH_LUXR"/>
    <property type="match status" value="1"/>
</dbReference>
<dbReference type="RefSeq" id="WP_301730377.1">
    <property type="nucleotide sequence ID" value="NZ_JBGCUC010000008.1"/>
</dbReference>
<sequence length="228" mass="26339">MPPTNAKISAFRSFIAMMEHLNEPWGIKDLDSRHLYMNKAAYLYTNTPASFTVEGAWDDEFPAGWAECSAALREHDRRTEEHLGRVAVIETHYWYGRETLSPYISEKLPVFDEQGNCIGTIWNARPLDTLTPLKFINHKKPGVLTTATENKLFTPSELDIIFLMLQRYTAKEIASIFNVSVKTIENRVYTIYQKADVHSLKQFEEYCIAHNLENYIPARLMKKGINFI</sequence>
<dbReference type="InterPro" id="IPR035965">
    <property type="entry name" value="PAS-like_dom_sf"/>
</dbReference>
<reference evidence="3 4" key="1">
    <citation type="submission" date="2024-07" db="EMBL/GenBank/DDBJ databases">
        <title>Novel bacterial strain Erwinia sp. OPT-41 promoting growth of various crops.</title>
        <authorList>
            <person name="Egorshina A."/>
            <person name="Lukyantsev M.A."/>
            <person name="Golubev S.N."/>
            <person name="Muratova A.Y."/>
            <person name="Bulygina E.A."/>
        </authorList>
    </citation>
    <scope>NUCLEOTIDE SEQUENCE [LARGE SCALE GENOMIC DNA]</scope>
    <source>
        <strain evidence="3 4">OPT-41</strain>
    </source>
</reference>
<dbReference type="InterPro" id="IPR036388">
    <property type="entry name" value="WH-like_DNA-bd_sf"/>
</dbReference>
<accession>A0ABW7CKR7</accession>
<dbReference type="Gene3D" id="1.10.10.10">
    <property type="entry name" value="Winged helix-like DNA-binding domain superfamily/Winged helix DNA-binding domain"/>
    <property type="match status" value="1"/>
</dbReference>
<gene>
    <name evidence="3" type="ORF">AB3U87_10550</name>
</gene>
<dbReference type="EMBL" id="JBGCUC010000008">
    <property type="protein sequence ID" value="MFG6076799.1"/>
    <property type="molecule type" value="Genomic_DNA"/>
</dbReference>
<organism evidence="3 4">
    <name type="scientific">Erwinia plantamica</name>
    <dbReference type="NCBI Taxonomy" id="3237104"/>
    <lineage>
        <taxon>Bacteria</taxon>
        <taxon>Pseudomonadati</taxon>
        <taxon>Pseudomonadota</taxon>
        <taxon>Gammaproteobacteria</taxon>
        <taxon>Enterobacterales</taxon>
        <taxon>Erwiniaceae</taxon>
        <taxon>Erwinia</taxon>
    </lineage>
</organism>
<proteinExistence type="predicted"/>
<dbReference type="SUPFAM" id="SSF46894">
    <property type="entry name" value="C-terminal effector domain of the bipartite response regulators"/>
    <property type="match status" value="1"/>
</dbReference>
<keyword evidence="1" id="KW-0238">DNA-binding</keyword>
<dbReference type="InterPro" id="IPR013656">
    <property type="entry name" value="PAS_4"/>
</dbReference>
<feature type="domain" description="HTH luxR-type" evidence="2">
    <location>
        <begin position="150"/>
        <end position="207"/>
    </location>
</feature>
<evidence type="ECO:0000313" key="3">
    <source>
        <dbReference type="EMBL" id="MFG6076799.1"/>
    </source>
</evidence>
<dbReference type="InterPro" id="IPR000792">
    <property type="entry name" value="Tscrpt_reg_LuxR_C"/>
</dbReference>
<dbReference type="Pfam" id="PF00196">
    <property type="entry name" value="GerE"/>
    <property type="match status" value="1"/>
</dbReference>
<name>A0ABW7CKR7_9GAMM</name>
<evidence type="ECO:0000256" key="1">
    <source>
        <dbReference type="ARBA" id="ARBA00023125"/>
    </source>
</evidence>
<dbReference type="SUPFAM" id="SSF55785">
    <property type="entry name" value="PYP-like sensor domain (PAS domain)"/>
    <property type="match status" value="1"/>
</dbReference>
<protein>
    <submittedName>
        <fullName evidence="3">Helix-turn-helix transcriptional regulator</fullName>
    </submittedName>
</protein>
<evidence type="ECO:0000313" key="4">
    <source>
        <dbReference type="Proteomes" id="UP001605250"/>
    </source>
</evidence>